<keyword evidence="1 3" id="KW-0328">Glycosyltransferase</keyword>
<dbReference type="PROSITE" id="PS51659">
    <property type="entry name" value="GT23"/>
    <property type="match status" value="1"/>
</dbReference>
<keyword evidence="2 3" id="KW-0808">Transferase</keyword>
<dbReference type="InterPro" id="IPR027350">
    <property type="entry name" value="GT23_dom"/>
</dbReference>
<feature type="domain" description="GT23" evidence="4">
    <location>
        <begin position="70"/>
        <end position="374"/>
    </location>
</feature>
<organism evidence="5 6">
    <name type="scientific">Orchesella dallaii</name>
    <dbReference type="NCBI Taxonomy" id="48710"/>
    <lineage>
        <taxon>Eukaryota</taxon>
        <taxon>Metazoa</taxon>
        <taxon>Ecdysozoa</taxon>
        <taxon>Arthropoda</taxon>
        <taxon>Hexapoda</taxon>
        <taxon>Collembola</taxon>
        <taxon>Entomobryomorpha</taxon>
        <taxon>Entomobryoidea</taxon>
        <taxon>Orchesellidae</taxon>
        <taxon>Orchesellinae</taxon>
        <taxon>Orchesella</taxon>
    </lineage>
</organism>
<evidence type="ECO:0000313" key="6">
    <source>
        <dbReference type="Proteomes" id="UP001642540"/>
    </source>
</evidence>
<feature type="region of interest" description="Important for donor substrate binding" evidence="3">
    <location>
        <begin position="240"/>
        <end position="241"/>
    </location>
</feature>
<reference evidence="5 6" key="1">
    <citation type="submission" date="2024-08" db="EMBL/GenBank/DDBJ databases">
        <authorList>
            <person name="Cucini C."/>
            <person name="Frati F."/>
        </authorList>
    </citation>
    <scope>NUCLEOTIDE SEQUENCE [LARGE SCALE GENOMIC DNA]</scope>
</reference>
<accession>A0ABP1R4C7</accession>
<dbReference type="EMBL" id="CAXLJM020000053">
    <property type="protein sequence ID" value="CAL8116618.1"/>
    <property type="molecule type" value="Genomic_DNA"/>
</dbReference>
<dbReference type="PANTHER" id="PTHR13132:SF29">
    <property type="entry name" value="ALPHA-(1,6)-FUCOSYLTRANSFERASE"/>
    <property type="match status" value="1"/>
</dbReference>
<dbReference type="Gene3D" id="3.40.50.11350">
    <property type="match status" value="1"/>
</dbReference>
<dbReference type="Proteomes" id="UP001642540">
    <property type="component" value="Unassembled WGS sequence"/>
</dbReference>
<dbReference type="PANTHER" id="PTHR13132">
    <property type="entry name" value="ALPHA- 1,6 -FUCOSYLTRANSFERASE"/>
    <property type="match status" value="1"/>
</dbReference>
<name>A0ABP1R4C7_9HEXA</name>
<evidence type="ECO:0000259" key="4">
    <source>
        <dbReference type="PROSITE" id="PS51659"/>
    </source>
</evidence>
<evidence type="ECO:0000256" key="3">
    <source>
        <dbReference type="PROSITE-ProRule" id="PRU00992"/>
    </source>
</evidence>
<evidence type="ECO:0000256" key="1">
    <source>
        <dbReference type="ARBA" id="ARBA00022676"/>
    </source>
</evidence>
<comment type="similarity">
    <text evidence="3">Belongs to the glycosyltransferase 23 family.</text>
</comment>
<dbReference type="Pfam" id="PF19745">
    <property type="entry name" value="FUT8_N_cat"/>
    <property type="match status" value="1"/>
</dbReference>
<proteinExistence type="inferred from homology"/>
<dbReference type="InterPro" id="IPR045573">
    <property type="entry name" value="Fut8_N_cat"/>
</dbReference>
<evidence type="ECO:0000313" key="5">
    <source>
        <dbReference type="EMBL" id="CAL8116618.1"/>
    </source>
</evidence>
<sequence length="383" mass="43220">MLQDPLNLSRIREWKHDLPHSSVILSEKENLYETNPTLGLAAAINRERAELADLVQGRIKTLQNPDNCAKAKKLVCTVDKICGFGCIVHHIAYCLITGYHTNRTVILKLKVLYDAKSWNETFLPLSSTCLDGSGESYGVWGGGGNNVSAQVISVGTFSVMKNYKKAPWAALRPTIMPKELESRLRNISNDLLIWWVGQFVTYAMRLAPKMEKFVGEERARMRKGIPHNDSSIIAIGLHVRRTDKLIKEASYYPLKAYLSHVTRYLRVREKNDGKPISGHIFLASDEPKVVEEARKLEKKTNKWKLHANETIAKDATNVKHRFKSGKLGILIDVMLLADCEFVVCTFSSNVCRLVAELKEAEKELGEEVVSVDDPYDCLFMGRT</sequence>
<protein>
    <recommendedName>
        <fullName evidence="4">GT23 domain-containing protein</fullName>
    </recommendedName>
</protein>
<gene>
    <name evidence="5" type="ORF">ODALV1_LOCUS17354</name>
</gene>
<comment type="caution">
    <text evidence="5">The sequence shown here is derived from an EMBL/GenBank/DDBJ whole genome shotgun (WGS) entry which is preliminary data.</text>
</comment>
<keyword evidence="6" id="KW-1185">Reference proteome</keyword>
<evidence type="ECO:0000256" key="2">
    <source>
        <dbReference type="ARBA" id="ARBA00022679"/>
    </source>
</evidence>